<dbReference type="PANTHER" id="PTHR46910:SF5">
    <property type="entry name" value="ZN(II)2CYS6 TRANSCRIPTION FACTOR (EUROFUNG)"/>
    <property type="match status" value="1"/>
</dbReference>
<evidence type="ECO:0000313" key="6">
    <source>
        <dbReference type="Proteomes" id="UP000800082"/>
    </source>
</evidence>
<dbReference type="InterPro" id="IPR001138">
    <property type="entry name" value="Zn2Cys6_DnaBD"/>
</dbReference>
<evidence type="ECO:0000256" key="3">
    <source>
        <dbReference type="SAM" id="MobiDB-lite"/>
    </source>
</evidence>
<dbReference type="Gene3D" id="4.10.240.10">
    <property type="entry name" value="Zn(2)-C6 fungal-type DNA-binding domain"/>
    <property type="match status" value="1"/>
</dbReference>
<dbReference type="OrthoDB" id="103819at2759"/>
<proteinExistence type="predicted"/>
<dbReference type="CDD" id="cd00067">
    <property type="entry name" value="GAL4"/>
    <property type="match status" value="1"/>
</dbReference>
<reference evidence="5" key="1">
    <citation type="journal article" date="2020" name="Stud. Mycol.">
        <title>101 Dothideomycetes genomes: a test case for predicting lifestyles and emergence of pathogens.</title>
        <authorList>
            <person name="Haridas S."/>
            <person name="Albert R."/>
            <person name="Binder M."/>
            <person name="Bloem J."/>
            <person name="Labutti K."/>
            <person name="Salamov A."/>
            <person name="Andreopoulos B."/>
            <person name="Baker S."/>
            <person name="Barry K."/>
            <person name="Bills G."/>
            <person name="Bluhm B."/>
            <person name="Cannon C."/>
            <person name="Castanera R."/>
            <person name="Culley D."/>
            <person name="Daum C."/>
            <person name="Ezra D."/>
            <person name="Gonzalez J."/>
            <person name="Henrissat B."/>
            <person name="Kuo A."/>
            <person name="Liang C."/>
            <person name="Lipzen A."/>
            <person name="Lutzoni F."/>
            <person name="Magnuson J."/>
            <person name="Mondo S."/>
            <person name="Nolan M."/>
            <person name="Ohm R."/>
            <person name="Pangilinan J."/>
            <person name="Park H.-J."/>
            <person name="Ramirez L."/>
            <person name="Alfaro M."/>
            <person name="Sun H."/>
            <person name="Tritt A."/>
            <person name="Yoshinaga Y."/>
            <person name="Zwiers L.-H."/>
            <person name="Turgeon B."/>
            <person name="Goodwin S."/>
            <person name="Spatafora J."/>
            <person name="Crous P."/>
            <person name="Grigoriev I."/>
        </authorList>
    </citation>
    <scope>NUCLEOTIDE SEQUENCE</scope>
    <source>
        <strain evidence="5">CBS 183.55</strain>
    </source>
</reference>
<dbReference type="InterPro" id="IPR050987">
    <property type="entry name" value="AtrR-like"/>
</dbReference>
<keyword evidence="1" id="KW-0479">Metal-binding</keyword>
<evidence type="ECO:0000256" key="1">
    <source>
        <dbReference type="ARBA" id="ARBA00022723"/>
    </source>
</evidence>
<feature type="compositionally biased region" description="Polar residues" evidence="3">
    <location>
        <begin position="94"/>
        <end position="114"/>
    </location>
</feature>
<accession>A0A6A5RKY7</accession>
<dbReference type="SUPFAM" id="SSF57701">
    <property type="entry name" value="Zn2/Cys6 DNA-binding domain"/>
    <property type="match status" value="1"/>
</dbReference>
<keyword evidence="6" id="KW-1185">Reference proteome</keyword>
<dbReference type="InterPro" id="IPR036864">
    <property type="entry name" value="Zn2-C6_fun-type_DNA-bd_sf"/>
</dbReference>
<dbReference type="Proteomes" id="UP000800082">
    <property type="component" value="Unassembled WGS sequence"/>
</dbReference>
<dbReference type="AlphaFoldDB" id="A0A6A5RKY7"/>
<dbReference type="SMART" id="SM00906">
    <property type="entry name" value="Fungal_trans"/>
    <property type="match status" value="1"/>
</dbReference>
<sequence length="710" mass="78384">MEGAATSSDSQAGLRACDQCRTRKIRCDKGRPCASCRASDLVCQASSNRPKEQRQRVLISSKYESKIDAIGNRLAGIERVLRDIKLASPRLPSPHSQAHATPSPSVGHSVTATPAATPGSAIQHFEGDTSLSAYTTSTNDQLQRALRNTQLLQQDPDLAAALTSLSQIVSTQNVYPGEHEVPSTGRAALSNRRYGVPPAEVVSQVLRETEEMYDTVIGLFYPVRPYTEIVGLCKDLYFNIDDIPVANLIVAFGSLYFVFRTYQFGFAKEDPRMEEFHSYSAMFVRNMMDLIGLLPVLLAPTVDNFEALLLGAYYAVDASKPSLCSALISKASHLCLTLGYHRADSMVKDSPETRGRKINLFWFLYSMDKGLCLRLGRASCIQDYDIAVPMPILGTDENFSAGNGLIRFWCKLAGIQGRVYEDLYSPRALKQPKASRAAKADLLVTDIRQMWTEHNQIGSIPGTPEETHEVFMLGDKVTMSTTLTLVLRAVPATDDQPLSCSQDCITAARQALQLHQTCTSKFADMSDRHVFAEYLHWTLLHTPFTPFLVIFCHIIETQSTSDLALLGDFLQTLQPARGTSSAIEKMFLVCDVFHRVAKLFIGAAAKDPSFSNPTTPDRSTQTQLRKELDPFMTRIGINNTYDAGFNGTGFDPYTATTQPNASFDMNTFAPGGNMGEWFSEDQLITTLLGNDFNFMDPNAAPMMNNGGQFM</sequence>
<dbReference type="GeneID" id="54345396"/>
<evidence type="ECO:0000313" key="5">
    <source>
        <dbReference type="EMBL" id="KAF1928123.1"/>
    </source>
</evidence>
<gene>
    <name evidence="5" type="ORF">M421DRAFT_168446</name>
</gene>
<dbReference type="RefSeq" id="XP_033448375.1">
    <property type="nucleotide sequence ID" value="XM_033587750.1"/>
</dbReference>
<dbReference type="Pfam" id="PF00172">
    <property type="entry name" value="Zn_clus"/>
    <property type="match status" value="1"/>
</dbReference>
<protein>
    <recommendedName>
        <fullName evidence="4">Zn(2)-C6 fungal-type domain-containing protein</fullName>
    </recommendedName>
</protein>
<dbReference type="PROSITE" id="PS00463">
    <property type="entry name" value="ZN2_CY6_FUNGAL_1"/>
    <property type="match status" value="1"/>
</dbReference>
<dbReference type="SMART" id="SM00066">
    <property type="entry name" value="GAL4"/>
    <property type="match status" value="1"/>
</dbReference>
<evidence type="ECO:0000259" key="4">
    <source>
        <dbReference type="PROSITE" id="PS50048"/>
    </source>
</evidence>
<dbReference type="CDD" id="cd12148">
    <property type="entry name" value="fungal_TF_MHR"/>
    <property type="match status" value="1"/>
</dbReference>
<dbReference type="GO" id="GO:0003677">
    <property type="term" value="F:DNA binding"/>
    <property type="evidence" value="ECO:0007669"/>
    <property type="project" value="InterPro"/>
</dbReference>
<feature type="region of interest" description="Disordered" evidence="3">
    <location>
        <begin position="89"/>
        <end position="119"/>
    </location>
</feature>
<keyword evidence="2" id="KW-0539">Nucleus</keyword>
<dbReference type="InterPro" id="IPR007219">
    <property type="entry name" value="XnlR_reg_dom"/>
</dbReference>
<dbReference type="GO" id="GO:0008270">
    <property type="term" value="F:zinc ion binding"/>
    <property type="evidence" value="ECO:0007669"/>
    <property type="project" value="InterPro"/>
</dbReference>
<dbReference type="PANTHER" id="PTHR46910">
    <property type="entry name" value="TRANSCRIPTION FACTOR PDR1"/>
    <property type="match status" value="1"/>
</dbReference>
<dbReference type="Pfam" id="PF04082">
    <property type="entry name" value="Fungal_trans"/>
    <property type="match status" value="1"/>
</dbReference>
<dbReference type="PROSITE" id="PS50048">
    <property type="entry name" value="ZN2_CY6_FUNGAL_2"/>
    <property type="match status" value="1"/>
</dbReference>
<feature type="domain" description="Zn(2)-C6 fungal-type" evidence="4">
    <location>
        <begin position="16"/>
        <end position="43"/>
    </location>
</feature>
<evidence type="ECO:0000256" key="2">
    <source>
        <dbReference type="ARBA" id="ARBA00023242"/>
    </source>
</evidence>
<organism evidence="5 6">
    <name type="scientific">Didymella exigua CBS 183.55</name>
    <dbReference type="NCBI Taxonomy" id="1150837"/>
    <lineage>
        <taxon>Eukaryota</taxon>
        <taxon>Fungi</taxon>
        <taxon>Dikarya</taxon>
        <taxon>Ascomycota</taxon>
        <taxon>Pezizomycotina</taxon>
        <taxon>Dothideomycetes</taxon>
        <taxon>Pleosporomycetidae</taxon>
        <taxon>Pleosporales</taxon>
        <taxon>Pleosporineae</taxon>
        <taxon>Didymellaceae</taxon>
        <taxon>Didymella</taxon>
    </lineage>
</organism>
<dbReference type="GO" id="GO:0006351">
    <property type="term" value="P:DNA-templated transcription"/>
    <property type="evidence" value="ECO:0007669"/>
    <property type="project" value="InterPro"/>
</dbReference>
<dbReference type="GO" id="GO:0000981">
    <property type="term" value="F:DNA-binding transcription factor activity, RNA polymerase II-specific"/>
    <property type="evidence" value="ECO:0007669"/>
    <property type="project" value="InterPro"/>
</dbReference>
<name>A0A6A5RKY7_9PLEO</name>
<dbReference type="EMBL" id="ML978970">
    <property type="protein sequence ID" value="KAF1928123.1"/>
    <property type="molecule type" value="Genomic_DNA"/>
</dbReference>